<name>A0ABX1N3H4_9RHOO</name>
<dbReference type="Proteomes" id="UP000601990">
    <property type="component" value="Unassembled WGS sequence"/>
</dbReference>
<dbReference type="RefSeq" id="WP_169199066.1">
    <property type="nucleotide sequence ID" value="NZ_WTVH02000010.1"/>
</dbReference>
<proteinExistence type="predicted"/>
<evidence type="ECO:0000313" key="2">
    <source>
        <dbReference type="EMBL" id="NMF93810.1"/>
    </source>
</evidence>
<protein>
    <recommendedName>
        <fullName evidence="4">Phosphate ABC transporter substrate-binding protein</fullName>
    </recommendedName>
</protein>
<dbReference type="Gene3D" id="3.40.190.10">
    <property type="entry name" value="Periplasmic binding protein-like II"/>
    <property type="match status" value="1"/>
</dbReference>
<organism evidence="2 3">
    <name type="scientific">Aromatoleum buckelii</name>
    <dbReference type="NCBI Taxonomy" id="200254"/>
    <lineage>
        <taxon>Bacteria</taxon>
        <taxon>Pseudomonadati</taxon>
        <taxon>Pseudomonadota</taxon>
        <taxon>Betaproteobacteria</taxon>
        <taxon>Rhodocyclales</taxon>
        <taxon>Rhodocyclaceae</taxon>
        <taxon>Aromatoleum</taxon>
    </lineage>
</organism>
<evidence type="ECO:0008006" key="4">
    <source>
        <dbReference type="Google" id="ProtNLM"/>
    </source>
</evidence>
<evidence type="ECO:0000313" key="3">
    <source>
        <dbReference type="Proteomes" id="UP000601990"/>
    </source>
</evidence>
<comment type="caution">
    <text evidence="2">The sequence shown here is derived from an EMBL/GenBank/DDBJ whole genome shotgun (WGS) entry which is preliminary data.</text>
</comment>
<accession>A0ABX1N3H4</accession>
<reference evidence="2" key="1">
    <citation type="submission" date="2019-12" db="EMBL/GenBank/DDBJ databases">
        <title>Comparative genomics gives insights into the taxonomy of the Azoarcus-Aromatoleum group and reveals separate origins of nif in the plant-associated Azoarcus and non-plant-associated Aromatoleum sub-groups.</title>
        <authorList>
            <person name="Lafos M."/>
            <person name="Maluk M."/>
            <person name="Batista M."/>
            <person name="Junghare M."/>
            <person name="Carmona M."/>
            <person name="Faoro H."/>
            <person name="Cruz L.M."/>
            <person name="Battistoni F."/>
            <person name="De Souza E."/>
            <person name="Pedrosa F."/>
            <person name="Chen W.-M."/>
            <person name="Poole P.S."/>
            <person name="Dixon R.A."/>
            <person name="James E.K."/>
        </authorList>
    </citation>
    <scope>NUCLEOTIDE SEQUENCE</scope>
    <source>
        <strain evidence="2">U120</strain>
    </source>
</reference>
<keyword evidence="1" id="KW-0732">Signal</keyword>
<feature type="chain" id="PRO_5045696714" description="Phosphate ABC transporter substrate-binding protein" evidence="1">
    <location>
        <begin position="24"/>
        <end position="141"/>
    </location>
</feature>
<dbReference type="EMBL" id="WTVH01000019">
    <property type="protein sequence ID" value="NMF93810.1"/>
    <property type="molecule type" value="Genomic_DNA"/>
</dbReference>
<evidence type="ECO:0000256" key="1">
    <source>
        <dbReference type="SAM" id="SignalP"/>
    </source>
</evidence>
<feature type="signal peptide" evidence="1">
    <location>
        <begin position="1"/>
        <end position="23"/>
    </location>
</feature>
<sequence>MKRLPSGILVAAALMLFAPLAVAQILIVTGARGAIGELSRQQAEQLYLGRTRSLPDGTPVTLADLPAGSVRDRFYEQLTGKNPSQIRAYWSRMVFTGRALPPQQVGNVRELGALLMANPNVIGYLPAADADSRMKVLLELP</sequence>
<keyword evidence="3" id="KW-1185">Reference proteome</keyword>
<gene>
    <name evidence="2" type="ORF">GO608_10780</name>
</gene>
<dbReference type="SUPFAM" id="SSF53850">
    <property type="entry name" value="Periplasmic binding protein-like II"/>
    <property type="match status" value="1"/>
</dbReference>